<dbReference type="InterPro" id="IPR039261">
    <property type="entry name" value="FNR_nucleotide-bd"/>
</dbReference>
<evidence type="ECO:0000256" key="1">
    <source>
        <dbReference type="ARBA" id="ARBA00001917"/>
    </source>
</evidence>
<keyword evidence="15" id="KW-1185">Reference proteome</keyword>
<dbReference type="Pfam" id="PF00258">
    <property type="entry name" value="Flavodoxin_1"/>
    <property type="match status" value="1"/>
</dbReference>
<dbReference type="PROSITE" id="PS51384">
    <property type="entry name" value="FAD_FR"/>
    <property type="match status" value="1"/>
</dbReference>
<dbReference type="PANTHER" id="PTHR19384:SF128">
    <property type="entry name" value="NADPH OXIDOREDUCTASE A"/>
    <property type="match status" value="1"/>
</dbReference>
<name>A0ABW4YN41_9BACL</name>
<dbReference type="RefSeq" id="WP_377774050.1">
    <property type="nucleotide sequence ID" value="NZ_JBHUHO010000035.1"/>
</dbReference>
<dbReference type="PIRSF" id="PIRSF000207">
    <property type="entry name" value="SiR-FP_CysJ"/>
    <property type="match status" value="1"/>
</dbReference>
<evidence type="ECO:0000256" key="9">
    <source>
        <dbReference type="ARBA" id="ARBA00022982"/>
    </source>
</evidence>
<dbReference type="EC" id="1.8.1.2" evidence="14"/>
<feature type="domain" description="FAD-binding FR-type" evidence="13">
    <location>
        <begin position="246"/>
        <end position="462"/>
    </location>
</feature>
<dbReference type="InterPro" id="IPR023173">
    <property type="entry name" value="NADPH_Cyt_P450_Rdtase_alpha"/>
</dbReference>
<evidence type="ECO:0000256" key="2">
    <source>
        <dbReference type="ARBA" id="ARBA00001974"/>
    </source>
</evidence>
<evidence type="ECO:0000259" key="13">
    <source>
        <dbReference type="PROSITE" id="PS51384"/>
    </source>
</evidence>
<dbReference type="InterPro" id="IPR008254">
    <property type="entry name" value="Flavodoxin/NO_synth"/>
</dbReference>
<dbReference type="SUPFAM" id="SSF63380">
    <property type="entry name" value="Riboflavin synthase domain-like"/>
    <property type="match status" value="1"/>
</dbReference>
<organism evidence="14 15">
    <name type="scientific">Paenibacillus yanchengensis</name>
    <dbReference type="NCBI Taxonomy" id="2035833"/>
    <lineage>
        <taxon>Bacteria</taxon>
        <taxon>Bacillati</taxon>
        <taxon>Bacillota</taxon>
        <taxon>Bacilli</taxon>
        <taxon>Bacillales</taxon>
        <taxon>Paenibacillaceae</taxon>
        <taxon>Paenibacillus</taxon>
    </lineage>
</organism>
<feature type="domain" description="Flavodoxin-like" evidence="12">
    <location>
        <begin position="76"/>
        <end position="214"/>
    </location>
</feature>
<dbReference type="InterPro" id="IPR017927">
    <property type="entry name" value="FAD-bd_FR_type"/>
</dbReference>
<dbReference type="PROSITE" id="PS50902">
    <property type="entry name" value="FLAVODOXIN_LIKE"/>
    <property type="match status" value="1"/>
</dbReference>
<keyword evidence="6" id="KW-0288">FMN</keyword>
<dbReference type="Gene3D" id="3.40.50.80">
    <property type="entry name" value="Nucleotide-binding domain of ferredoxin-NADP reductase (FNR) module"/>
    <property type="match status" value="1"/>
</dbReference>
<dbReference type="GO" id="GO:0004783">
    <property type="term" value="F:sulfite reductase (NADPH) activity"/>
    <property type="evidence" value="ECO:0007669"/>
    <property type="project" value="UniProtKB-EC"/>
</dbReference>
<keyword evidence="10 14" id="KW-0560">Oxidoreductase</keyword>
<evidence type="ECO:0000313" key="14">
    <source>
        <dbReference type="EMBL" id="MFD2117155.1"/>
    </source>
</evidence>
<dbReference type="InterPro" id="IPR001709">
    <property type="entry name" value="Flavoprot_Pyr_Nucl_cyt_Rdtase"/>
</dbReference>
<dbReference type="NCBIfam" id="TIGR01931">
    <property type="entry name" value="cysJ"/>
    <property type="match status" value="1"/>
</dbReference>
<proteinExistence type="predicted"/>
<dbReference type="PRINTS" id="PR00369">
    <property type="entry name" value="FLAVODOXIN"/>
</dbReference>
<sequence>MLNVKNSPFTEQQAELLNRLLPEFTEKQQIWLTGYLSAFGSSCSDGLLASQVVATLEQPQTTAIKQSEQAQAVQEITFLYGSQTGNCQHLAERFAKQLSNPNRKISLTSLSDYKNNTLKKAEYVLLIISTHGEGDPPDTAKSFYDFILSERAPKLNDLQYAILALGDSSYEFFCHTGKQLDERFAELGARRLVERIDCDLDFDVDAEQWFSSIITVLEQQSPTTTAVETEQVITSLEADAPTYSRTQPFHATVLENINLNGRGSNKETRHLELSIEDSGFTFEPGDSIGIYPHNNAALVQQLLAITGFAADEQVTLPKQNQSISLEAALTSHVEITVLTKPLLVQAAPYLNSNLSTLLQQPDQLRSYMKGRDLLDLLYDYGPFEATGQQLVELLRKLPARLYSIASSYKANPDEVHLLIGTVRYESYERAREGVCSIQCAERLQIGDTLPIYVHKNSNFRLPTDPEAPVIMVGPGTGVAPFRSFLEEREEIAATGETWLFFGDQHYVTDFYYQTEWQRWIKQGVLTKLDVAFSRDTSEKVYVQHRMLAHRTELYEWLQRGAYIYVCGDEKQMAHDVHQTLRAIVAQEGSMDEQTAEQYLTQLMQQKRYQRDVY</sequence>
<keyword evidence="3" id="KW-0813">Transport</keyword>
<dbReference type="PRINTS" id="PR00371">
    <property type="entry name" value="FPNCR"/>
</dbReference>
<dbReference type="EMBL" id="JBHUHO010000035">
    <property type="protein sequence ID" value="MFD2117155.1"/>
    <property type="molecule type" value="Genomic_DNA"/>
</dbReference>
<dbReference type="PANTHER" id="PTHR19384">
    <property type="entry name" value="NITRIC OXIDE SYNTHASE-RELATED"/>
    <property type="match status" value="1"/>
</dbReference>
<dbReference type="InterPro" id="IPR029039">
    <property type="entry name" value="Flavoprotein-like_sf"/>
</dbReference>
<dbReference type="InterPro" id="IPR001433">
    <property type="entry name" value="OxRdtase_FAD/NAD-bd"/>
</dbReference>
<dbReference type="Gene3D" id="2.40.30.10">
    <property type="entry name" value="Translation factors"/>
    <property type="match status" value="1"/>
</dbReference>
<comment type="caution">
    <text evidence="14">The sequence shown here is derived from an EMBL/GenBank/DDBJ whole genome shotgun (WGS) entry which is preliminary data.</text>
</comment>
<keyword evidence="8" id="KW-0521">NADP</keyword>
<comment type="cofactor">
    <cofactor evidence="1">
        <name>FMN</name>
        <dbReference type="ChEBI" id="CHEBI:58210"/>
    </cofactor>
</comment>
<comment type="cofactor">
    <cofactor evidence="2">
        <name>FAD</name>
        <dbReference type="ChEBI" id="CHEBI:57692"/>
    </cofactor>
</comment>
<dbReference type="Pfam" id="PF00175">
    <property type="entry name" value="NAD_binding_1"/>
    <property type="match status" value="1"/>
</dbReference>
<dbReference type="InterPro" id="IPR003097">
    <property type="entry name" value="CysJ-like_FAD-binding"/>
</dbReference>
<evidence type="ECO:0000256" key="4">
    <source>
        <dbReference type="ARBA" id="ARBA00022605"/>
    </source>
</evidence>
<keyword evidence="9" id="KW-0249">Electron transport</keyword>
<dbReference type="Pfam" id="PF00667">
    <property type="entry name" value="FAD_binding_1"/>
    <property type="match status" value="1"/>
</dbReference>
<dbReference type="CDD" id="cd06199">
    <property type="entry name" value="SiR"/>
    <property type="match status" value="1"/>
</dbReference>
<dbReference type="InterPro" id="IPR001094">
    <property type="entry name" value="Flavdoxin-like"/>
</dbReference>
<keyword evidence="5" id="KW-0285">Flavoprotein</keyword>
<gene>
    <name evidence="14" type="ORF">ACFSJH_15600</name>
</gene>
<protein>
    <submittedName>
        <fullName evidence="14">Assimilatory sulfite reductase (NADPH) flavoprotein subunit</fullName>
        <ecNumber evidence="14">1.8.1.2</ecNumber>
    </submittedName>
</protein>
<evidence type="ECO:0000256" key="5">
    <source>
        <dbReference type="ARBA" id="ARBA00022630"/>
    </source>
</evidence>
<dbReference type="SUPFAM" id="SSF52343">
    <property type="entry name" value="Ferredoxin reductase-like, C-terminal NADP-linked domain"/>
    <property type="match status" value="1"/>
</dbReference>
<dbReference type="InterPro" id="IPR017938">
    <property type="entry name" value="Riboflavin_synthase-like_b-brl"/>
</dbReference>
<evidence type="ECO:0000256" key="8">
    <source>
        <dbReference type="ARBA" id="ARBA00022857"/>
    </source>
</evidence>
<dbReference type="Gene3D" id="3.40.50.360">
    <property type="match status" value="1"/>
</dbReference>
<keyword evidence="7" id="KW-0274">FAD</keyword>
<keyword evidence="11" id="KW-0198">Cysteine biosynthesis</keyword>
<reference evidence="15" key="1">
    <citation type="journal article" date="2019" name="Int. J. Syst. Evol. Microbiol.">
        <title>The Global Catalogue of Microorganisms (GCM) 10K type strain sequencing project: providing services to taxonomists for standard genome sequencing and annotation.</title>
        <authorList>
            <consortium name="The Broad Institute Genomics Platform"/>
            <consortium name="The Broad Institute Genome Sequencing Center for Infectious Disease"/>
            <person name="Wu L."/>
            <person name="Ma J."/>
        </authorList>
    </citation>
    <scope>NUCLEOTIDE SEQUENCE [LARGE SCALE GENOMIC DNA]</scope>
    <source>
        <strain evidence="15">GH52</strain>
    </source>
</reference>
<evidence type="ECO:0000313" key="15">
    <source>
        <dbReference type="Proteomes" id="UP001597362"/>
    </source>
</evidence>
<accession>A0ABW4YN41</accession>
<evidence type="ECO:0000256" key="7">
    <source>
        <dbReference type="ARBA" id="ARBA00022827"/>
    </source>
</evidence>
<dbReference type="InterPro" id="IPR010199">
    <property type="entry name" value="CysJ"/>
</dbReference>
<keyword evidence="4" id="KW-0028">Amino-acid biosynthesis</keyword>
<evidence type="ECO:0000256" key="11">
    <source>
        <dbReference type="ARBA" id="ARBA00023192"/>
    </source>
</evidence>
<evidence type="ECO:0000256" key="10">
    <source>
        <dbReference type="ARBA" id="ARBA00023002"/>
    </source>
</evidence>
<evidence type="ECO:0000256" key="6">
    <source>
        <dbReference type="ARBA" id="ARBA00022643"/>
    </source>
</evidence>
<dbReference type="Proteomes" id="UP001597362">
    <property type="component" value="Unassembled WGS sequence"/>
</dbReference>
<dbReference type="SUPFAM" id="SSF52218">
    <property type="entry name" value="Flavoproteins"/>
    <property type="match status" value="1"/>
</dbReference>
<evidence type="ECO:0000259" key="12">
    <source>
        <dbReference type="PROSITE" id="PS50902"/>
    </source>
</evidence>
<evidence type="ECO:0000256" key="3">
    <source>
        <dbReference type="ARBA" id="ARBA00022448"/>
    </source>
</evidence>
<dbReference type="Gene3D" id="1.20.990.10">
    <property type="entry name" value="NADPH-cytochrome p450 Reductase, Chain A, domain 3"/>
    <property type="match status" value="1"/>
</dbReference>